<evidence type="ECO:0000313" key="16">
    <source>
        <dbReference type="EnsemblMetazoa" id="ADIR011328-PA"/>
    </source>
</evidence>
<dbReference type="PANTHER" id="PTHR31804">
    <property type="entry name" value="MEDIATOR OF RNA POLYMERASE II TRANSCRIPTION SUBUNIT 15"/>
    <property type="match status" value="1"/>
</dbReference>
<keyword evidence="6 11" id="KW-0010">Activator</keyword>
<evidence type="ECO:0000256" key="2">
    <source>
        <dbReference type="ARBA" id="ARBA00009807"/>
    </source>
</evidence>
<dbReference type="GO" id="GO:0006355">
    <property type="term" value="P:regulation of DNA-templated transcription"/>
    <property type="evidence" value="ECO:0007669"/>
    <property type="project" value="InterPro"/>
</dbReference>
<evidence type="ECO:0000256" key="1">
    <source>
        <dbReference type="ARBA" id="ARBA00004123"/>
    </source>
</evidence>
<name>A0A182NUI6_9DIPT</name>
<feature type="domain" description="ARC105/Med15 mediator subunit C-terminal" evidence="15">
    <location>
        <begin position="745"/>
        <end position="853"/>
    </location>
</feature>
<dbReference type="AlphaFoldDB" id="A0A182NUI6"/>
<feature type="compositionally biased region" description="Gly residues" evidence="12">
    <location>
        <begin position="90"/>
        <end position="108"/>
    </location>
</feature>
<comment type="subunit">
    <text evidence="3 11">Component of the Mediator complex.</text>
</comment>
<dbReference type="PANTHER" id="PTHR31804:SF3">
    <property type="entry name" value="MEDIATOR OF RNA POLYMERASE II TRANSCRIPTION SUBUNIT 15"/>
    <property type="match status" value="1"/>
</dbReference>
<feature type="region of interest" description="Disordered" evidence="12">
    <location>
        <begin position="71"/>
        <end position="115"/>
    </location>
</feature>
<dbReference type="STRING" id="7168.A0A182NUI6"/>
<comment type="subcellular location">
    <subcellularLocation>
        <location evidence="1 11">Nucleus</location>
    </subcellularLocation>
</comment>
<dbReference type="GO" id="GO:0003712">
    <property type="term" value="F:transcription coregulator activity"/>
    <property type="evidence" value="ECO:0007669"/>
    <property type="project" value="InterPro"/>
</dbReference>
<reference evidence="17" key="1">
    <citation type="submission" date="2013-03" db="EMBL/GenBank/DDBJ databases">
        <title>The Genome Sequence of Anopheles dirus WRAIR2.</title>
        <authorList>
            <consortium name="The Broad Institute Genomics Platform"/>
            <person name="Neafsey D.E."/>
            <person name="Walton C."/>
            <person name="Walker B."/>
            <person name="Young S.K."/>
            <person name="Zeng Q."/>
            <person name="Gargeya S."/>
            <person name="Fitzgerald M."/>
            <person name="Haas B."/>
            <person name="Abouelleil A."/>
            <person name="Allen A.W."/>
            <person name="Alvarado L."/>
            <person name="Arachchi H.M."/>
            <person name="Berlin A.M."/>
            <person name="Chapman S.B."/>
            <person name="Gainer-Dewar J."/>
            <person name="Goldberg J."/>
            <person name="Griggs A."/>
            <person name="Gujja S."/>
            <person name="Hansen M."/>
            <person name="Howarth C."/>
            <person name="Imamovic A."/>
            <person name="Ireland A."/>
            <person name="Larimer J."/>
            <person name="McCowan C."/>
            <person name="Murphy C."/>
            <person name="Pearson M."/>
            <person name="Poon T.W."/>
            <person name="Priest M."/>
            <person name="Roberts A."/>
            <person name="Saif S."/>
            <person name="Shea T."/>
            <person name="Sisk P."/>
            <person name="Sykes S."/>
            <person name="Wortman J."/>
            <person name="Nusbaum C."/>
            <person name="Birren B."/>
        </authorList>
    </citation>
    <scope>NUCLEOTIDE SEQUENCE [LARGE SCALE GENOMIC DNA]</scope>
    <source>
        <strain evidence="17">WRAIR2</strain>
    </source>
</reference>
<feature type="domain" description="Mediator of RNA polymerase II transcription subunit 15 N-terminal" evidence="13">
    <location>
        <begin position="3"/>
        <end position="74"/>
    </location>
</feature>
<organism evidence="16 17">
    <name type="scientific">Anopheles dirus</name>
    <dbReference type="NCBI Taxonomy" id="7168"/>
    <lineage>
        <taxon>Eukaryota</taxon>
        <taxon>Metazoa</taxon>
        <taxon>Ecdysozoa</taxon>
        <taxon>Arthropoda</taxon>
        <taxon>Hexapoda</taxon>
        <taxon>Insecta</taxon>
        <taxon>Pterygota</taxon>
        <taxon>Neoptera</taxon>
        <taxon>Endopterygota</taxon>
        <taxon>Diptera</taxon>
        <taxon>Nematocera</taxon>
        <taxon>Culicoidea</taxon>
        <taxon>Culicidae</taxon>
        <taxon>Anophelinae</taxon>
        <taxon>Anopheles</taxon>
    </lineage>
</organism>
<evidence type="ECO:0000256" key="12">
    <source>
        <dbReference type="SAM" id="MobiDB-lite"/>
    </source>
</evidence>
<feature type="compositionally biased region" description="Gly residues" evidence="12">
    <location>
        <begin position="686"/>
        <end position="699"/>
    </location>
</feature>
<feature type="compositionally biased region" description="Polar residues" evidence="12">
    <location>
        <begin position="525"/>
        <end position="541"/>
    </location>
</feature>
<dbReference type="InterPro" id="IPR019087">
    <property type="entry name" value="Med15_N"/>
</dbReference>
<sequence length="873" mass="89123">MAEDNSWKTSNFRQSVVNKINEAIQQTGMTSSKNGIEMESHVFHKARNKDEYLGFVARLILHVREMNTKQKNQQNAAAAAAQQAQQDGSGNSGQQGAGGGGGGGGGAGMPDPINALQNLASQGTRPQMMGQMGVGPGGPMGGQMGGGGNASNLLHSLRPQMQMGGMGGPMQGNRVGMGPGPGGQMGMMGPNQMQGPGGGMVGGMPGQMGVGIGPGGMSGGKIVGMGGQQQMAQLSAMQVNQMQQQQQQQQQQQGGMAQAQQQQQQGGMAQGQGGPVQQMAVGGPNQMNPMVMGQIQAQLQNQNVMGGGQQMGSVGGNMGSGNQMGPMVGANAGMNPQVMGMAANQVLRQQQQQQQQQGMPQVVNPNQVQMGLGPGVPMQQQAMQQQAGAMGQAGPNQMNAGVPMGGPGGVGPNVGGVMGPGPGQMLGGGGAGGAAGQQQANFVGMGAGGMVRKPPDMMPGGNVYPGGGGAVRSVTPNNFLRQSPSPSVPSPVGPGAHGPPSHPGQMIPSPALIPSPNPHMGGVAQRSNIGQSPGGSLNTPGQPGGAVPSPLNPQDEQLYREKYRSLTKYIEPLKRMIAKMENDDIDKIAKMKRLLEILSNPSVRIPLETLHKCEAALTSQLGSIRETPTNNPLVEAVSASLQGASGNHTLQRTFRPCLEALFGPDIKNLPPPAKQPRLAPDDATAGGAGSAGAAGGSAGTGSNAAATGTTTAATAATTTSGSSTGTGSSSSSAVTIATTTTAQEIPHILQGEIARLDQKFKVLVDQCAISGTRTIKLICWLDDKNLPCVPPVAVTIPEDYPFAAPSCSLIEQEYNATPFLILVQKSLMARICKLPGLFTLSHLLDTWEMSVRQACSPNPTIVAPTGTSVLLGM</sequence>
<dbReference type="InterPro" id="IPR048385">
    <property type="entry name" value="Med15_central"/>
</dbReference>
<dbReference type="InterPro" id="IPR036529">
    <property type="entry name" value="KIX_dom_sf"/>
</dbReference>
<feature type="region of interest" description="Disordered" evidence="12">
    <location>
        <begin position="666"/>
        <end position="705"/>
    </location>
</feature>
<feature type="compositionally biased region" description="Low complexity" evidence="12">
    <location>
        <begin position="73"/>
        <end position="89"/>
    </location>
</feature>
<keyword evidence="7 11" id="KW-0804">Transcription</keyword>
<feature type="compositionally biased region" description="Low complexity" evidence="12">
    <location>
        <begin position="256"/>
        <end position="267"/>
    </location>
</feature>
<evidence type="ECO:0000256" key="10">
    <source>
        <dbReference type="ARBA" id="ARBA00032016"/>
    </source>
</evidence>
<evidence type="ECO:0000256" key="5">
    <source>
        <dbReference type="ARBA" id="ARBA00023015"/>
    </source>
</evidence>
<evidence type="ECO:0000256" key="7">
    <source>
        <dbReference type="ARBA" id="ARBA00023163"/>
    </source>
</evidence>
<evidence type="ECO:0000256" key="6">
    <source>
        <dbReference type="ARBA" id="ARBA00023159"/>
    </source>
</evidence>
<evidence type="ECO:0000259" key="14">
    <source>
        <dbReference type="Pfam" id="PF21538"/>
    </source>
</evidence>
<evidence type="ECO:0000256" key="4">
    <source>
        <dbReference type="ARBA" id="ARBA00019613"/>
    </source>
</evidence>
<comment type="function">
    <text evidence="9 11">Component of the Mediator complex, a coactivator involved in the regulated transcription of nearly all RNA polymerase II-dependent genes. Mediator functions as a bridge to convey information from gene-specific regulatory proteins to the basal RNA polymerase II transcription machinery. Mediator is recruited to promoters by direct interactions with regulatory proteins and serves as a scaffold for the assembly of a functional preinitiation complex with RNA polymerase II and the general transcription factors.</text>
</comment>
<accession>A0A182NUI6</accession>
<dbReference type="Pfam" id="PF21539">
    <property type="entry name" value="Med15_C"/>
    <property type="match status" value="1"/>
</dbReference>
<dbReference type="InterPro" id="IPR048386">
    <property type="entry name" value="Med15_C"/>
</dbReference>
<dbReference type="Pfam" id="PF09606">
    <property type="entry name" value="Med15_N"/>
    <property type="match status" value="1"/>
</dbReference>
<dbReference type="FunFam" id="1.10.246.20:FF:000002">
    <property type="entry name" value="Mediator of RNA polymerase II transcription subunit 15"/>
    <property type="match status" value="1"/>
</dbReference>
<reference evidence="16" key="2">
    <citation type="submission" date="2020-05" db="UniProtKB">
        <authorList>
            <consortium name="EnsemblMetazoa"/>
        </authorList>
    </citation>
    <scope>IDENTIFICATION</scope>
    <source>
        <strain evidence="16">WRAIR2</strain>
    </source>
</reference>
<evidence type="ECO:0000256" key="3">
    <source>
        <dbReference type="ARBA" id="ARBA00011837"/>
    </source>
</evidence>
<keyword evidence="5 11" id="KW-0805">Transcription regulation</keyword>
<feature type="domain" description="ARC105/Med15 mediator subunit central" evidence="14">
    <location>
        <begin position="555"/>
        <end position="659"/>
    </location>
</feature>
<dbReference type="VEuPathDB" id="VectorBase:ADIR011328"/>
<evidence type="ECO:0000256" key="9">
    <source>
        <dbReference type="ARBA" id="ARBA00025687"/>
    </source>
</evidence>
<evidence type="ECO:0000313" key="17">
    <source>
        <dbReference type="Proteomes" id="UP000075884"/>
    </source>
</evidence>
<dbReference type="GO" id="GO:0005634">
    <property type="term" value="C:nucleus"/>
    <property type="evidence" value="ECO:0007669"/>
    <property type="project" value="UniProtKB-SubCell"/>
</dbReference>
<evidence type="ECO:0000259" key="13">
    <source>
        <dbReference type="Pfam" id="PF09606"/>
    </source>
</evidence>
<keyword evidence="17" id="KW-1185">Reference proteome</keyword>
<feature type="region of interest" description="Disordered" evidence="12">
    <location>
        <begin position="256"/>
        <end position="285"/>
    </location>
</feature>
<evidence type="ECO:0000256" key="11">
    <source>
        <dbReference type="RuleBase" id="RU364148"/>
    </source>
</evidence>
<feature type="region of interest" description="Disordered" evidence="12">
    <location>
        <begin position="468"/>
        <end position="553"/>
    </location>
</feature>
<dbReference type="EnsemblMetazoa" id="ADIR011328-RA">
    <property type="protein sequence ID" value="ADIR011328-PA"/>
    <property type="gene ID" value="ADIR011328"/>
</dbReference>
<dbReference type="Pfam" id="PF21538">
    <property type="entry name" value="Med15_M"/>
    <property type="match status" value="1"/>
</dbReference>
<gene>
    <name evidence="11" type="primary">MED15</name>
</gene>
<keyword evidence="8 11" id="KW-0539">Nucleus</keyword>
<dbReference type="Gene3D" id="1.10.246.20">
    <property type="entry name" value="Coactivator CBP, KIX domain"/>
    <property type="match status" value="1"/>
</dbReference>
<proteinExistence type="inferred from homology"/>
<dbReference type="Proteomes" id="UP000075884">
    <property type="component" value="Unassembled WGS sequence"/>
</dbReference>
<protein>
    <recommendedName>
        <fullName evidence="4 11">Mediator of RNA polymerase II transcription subunit 15</fullName>
    </recommendedName>
    <alternativeName>
        <fullName evidence="10 11">Mediator complex subunit 15</fullName>
    </alternativeName>
</protein>
<evidence type="ECO:0000259" key="15">
    <source>
        <dbReference type="Pfam" id="PF21539"/>
    </source>
</evidence>
<evidence type="ECO:0000256" key="8">
    <source>
        <dbReference type="ARBA" id="ARBA00023242"/>
    </source>
</evidence>
<comment type="similarity">
    <text evidence="2 11">Belongs to the Mediator complex subunit 15 family.</text>
</comment>